<dbReference type="AlphaFoldDB" id="A0A9N9G3J4"/>
<dbReference type="OrthoDB" id="2412181at2759"/>
<protein>
    <submittedName>
        <fullName evidence="1">568_t:CDS:1</fullName>
    </submittedName>
</protein>
<organism evidence="1 2">
    <name type="scientific">Paraglomus brasilianum</name>
    <dbReference type="NCBI Taxonomy" id="144538"/>
    <lineage>
        <taxon>Eukaryota</taxon>
        <taxon>Fungi</taxon>
        <taxon>Fungi incertae sedis</taxon>
        <taxon>Mucoromycota</taxon>
        <taxon>Glomeromycotina</taxon>
        <taxon>Glomeromycetes</taxon>
        <taxon>Paraglomerales</taxon>
        <taxon>Paraglomeraceae</taxon>
        <taxon>Paraglomus</taxon>
    </lineage>
</organism>
<dbReference type="EMBL" id="CAJVPI010000873">
    <property type="protein sequence ID" value="CAG8579004.1"/>
    <property type="molecule type" value="Genomic_DNA"/>
</dbReference>
<gene>
    <name evidence="1" type="ORF">PBRASI_LOCUS6516</name>
</gene>
<evidence type="ECO:0000313" key="2">
    <source>
        <dbReference type="Proteomes" id="UP000789739"/>
    </source>
</evidence>
<comment type="caution">
    <text evidence="1">The sequence shown here is derived from an EMBL/GenBank/DDBJ whole genome shotgun (WGS) entry which is preliminary data.</text>
</comment>
<keyword evidence="2" id="KW-1185">Reference proteome</keyword>
<dbReference type="Proteomes" id="UP000789739">
    <property type="component" value="Unassembled WGS sequence"/>
</dbReference>
<proteinExistence type="predicted"/>
<accession>A0A9N9G3J4</accession>
<name>A0A9N9G3J4_9GLOM</name>
<reference evidence="1" key="1">
    <citation type="submission" date="2021-06" db="EMBL/GenBank/DDBJ databases">
        <authorList>
            <person name="Kallberg Y."/>
            <person name="Tangrot J."/>
            <person name="Rosling A."/>
        </authorList>
    </citation>
    <scope>NUCLEOTIDE SEQUENCE</scope>
    <source>
        <strain evidence="1">BR232B</strain>
    </source>
</reference>
<evidence type="ECO:0000313" key="1">
    <source>
        <dbReference type="EMBL" id="CAG8579004.1"/>
    </source>
</evidence>
<sequence>MSEHYPGHEEKHTDWSYREFLTLHHDVIVASPPFSDDWYGLDGAWFHRFLRKGAPSLLTFRLEVSVDILAQVESERQNKALLNYWEEIIHERKKLAVKRTHVNGSLDILNEAGRYNKEAIILEGLSNPFLKRGNVALTTLTTKFMKHANKIQMEEEEDVEVDDAEETENNHNIDAEEANISVSGITGERLTDASMKEYTQQYEDMDDKYKWKLESGRRVEDVLYEFGCSRQFEHLAHSFTIDLDDRQMKSLFKDEEWKEILETNVKDDPTLDDDLERCINAFAKTNLADIREAMSQFTTCRGAKYSVQQDFAVDAIVYAVHSLVLLYERQPNALGVEHHEQWYNVNLWGPVIDKAFGDINGIDIVRGESCSFASSERKNRKRKRTHRKSLGRRGDAIIRKNSGGQVLEFGGSEAGRWYTGKGGSKWLVETGLKLPKTLRDMFAGLCSRVKWRAHIIQKLETIGYIHGGRVLMLMALDNPSGYVMRLTKSDVFEIPEDVASFALALELIAAVWMSKVQMRVQRTMNLVQEIPLDLKRVGMTNRKTAVHQLPASLTTPEKKKR</sequence>